<keyword evidence="3" id="KW-0479">Metal-binding</keyword>
<evidence type="ECO:0000256" key="8">
    <source>
        <dbReference type="RuleBase" id="RU003800"/>
    </source>
</evidence>
<dbReference type="GO" id="GO:0046872">
    <property type="term" value="F:metal ion binding"/>
    <property type="evidence" value="ECO:0007669"/>
    <property type="project" value="UniProtKB-KW"/>
</dbReference>
<keyword evidence="15" id="KW-1185">Reference proteome</keyword>
<dbReference type="SUPFAM" id="SSF56300">
    <property type="entry name" value="Metallo-dependent phosphatases"/>
    <property type="match status" value="1"/>
</dbReference>
<evidence type="ECO:0000313" key="14">
    <source>
        <dbReference type="EMBL" id="SIR64640.1"/>
    </source>
</evidence>
<feature type="region of interest" description="Disordered" evidence="9">
    <location>
        <begin position="784"/>
        <end position="830"/>
    </location>
</feature>
<dbReference type="AlphaFoldDB" id="A0A1N7CM42"/>
<dbReference type="InterPro" id="IPR029052">
    <property type="entry name" value="Metallo-depent_PP-like"/>
</dbReference>
<feature type="domain" description="Polyphosphate kinase N-terminal" evidence="12">
    <location>
        <begin position="283"/>
        <end position="388"/>
    </location>
</feature>
<dbReference type="GO" id="GO:0008976">
    <property type="term" value="F:polyphosphate kinase activity"/>
    <property type="evidence" value="ECO:0007669"/>
    <property type="project" value="UniProtKB-EC"/>
</dbReference>
<dbReference type="SUPFAM" id="SSF140356">
    <property type="entry name" value="PPK N-terminal domain-like"/>
    <property type="match status" value="1"/>
</dbReference>
<comment type="catalytic activity">
    <reaction evidence="8">
        <text>[phosphate](n) + ATP = [phosphate](n+1) + ADP</text>
        <dbReference type="Rhea" id="RHEA:19573"/>
        <dbReference type="Rhea" id="RHEA-COMP:9859"/>
        <dbReference type="Rhea" id="RHEA-COMP:14280"/>
        <dbReference type="ChEBI" id="CHEBI:16838"/>
        <dbReference type="ChEBI" id="CHEBI:30616"/>
        <dbReference type="ChEBI" id="CHEBI:456216"/>
        <dbReference type="EC" id="2.7.4.1"/>
    </reaction>
</comment>
<dbReference type="FunFam" id="3.30.870.10:FF:000001">
    <property type="entry name" value="Polyphosphate kinase"/>
    <property type="match status" value="1"/>
</dbReference>
<dbReference type="NCBIfam" id="NF003921">
    <property type="entry name" value="PRK05443.2-2"/>
    <property type="match status" value="1"/>
</dbReference>
<evidence type="ECO:0000259" key="10">
    <source>
        <dbReference type="Pfam" id="PF00149"/>
    </source>
</evidence>
<dbReference type="CDD" id="cd09165">
    <property type="entry name" value="PLDc_PaPPK1_C1_like"/>
    <property type="match status" value="1"/>
</dbReference>
<dbReference type="Gene3D" id="1.20.58.310">
    <property type="entry name" value="Polyphosphate kinase N-terminal domain"/>
    <property type="match status" value="1"/>
</dbReference>
<keyword evidence="4" id="KW-0547">Nucleotide-binding</keyword>
<feature type="compositionally biased region" description="Basic and acidic residues" evidence="9">
    <location>
        <begin position="786"/>
        <end position="818"/>
    </location>
</feature>
<dbReference type="PANTHER" id="PTHR30218:SF0">
    <property type="entry name" value="POLYPHOSPHATE KINASE"/>
    <property type="match status" value="1"/>
</dbReference>
<dbReference type="InterPro" id="IPR004843">
    <property type="entry name" value="Calcineurin-like_PHP"/>
</dbReference>
<dbReference type="GO" id="GO:0006799">
    <property type="term" value="P:polyphosphate biosynthetic process"/>
    <property type="evidence" value="ECO:0007669"/>
    <property type="project" value="InterPro"/>
</dbReference>
<sequence>MTTTSTPFDDGLSFDTRHLELDAYDDVYVIGDVHGCLETLETLLSRLDLGPNDLGVFVGDLVRKGPASDAVLERVRTTPQLLSVRGNNEQKVLDGDTTLESLDDRDHAYLESLPTAIAWDGGLVVHGGVDPNRPLAAHSDADVISMRAPDGDGYDGPFWFDEYQGPPRVFFGHTVLEDPLESEWAVGLDTGCVYGGSLTAYDIRRDRFIRVSTSGHKARSDEKIVTPPNGTESVSDTDEGDASASEPDEGGASASEIDRGPSDSEEPASVDVSALDLDDPEYYLNRELSELAFQRRVLHEAIDDTNPLLERVKFLAIFTTNMDEFVRKRIGGLKQQIAAGITEKTPDGRTPAEQWEAALEEARALFDRQSRCYRDEIRPALSDAGIQVVDHDELSEAEQAQLRTQFERSILPTLTPLTFDPAHPFPFISNQSLSLAVLTREHPDAEVTFSRVKIPRNQRRFIQVGDETRYVLLEDVVRSNLELLFPDVELVETALFRVTRNAEVRRDEDVAEDLIELIEEVLEERRFGTVVRLEIERDAPDAIRDVLTRELDLDDREVVELEGPLDYRDFTELTALDRPALQVPEWTPQPHPRLGAREDGTNIFDSVRERDVLVHHPYHAFEGTVQRFLETAANDPDVLAIKAAIYRTASDSRIIESLIEAARNGKQVAVMVELKARFDEQNNLEWAKKLEEEGIHVAYGTVGYKTHTKTSLVVRREDDGVRLYSHIGTGNYHSETAKHYEDLGLLTADRDIGQDLVRLFNYFTGHSMHREYRKLLIAPGNMRARYRPDSGRSRAGESGRGRSDRRQNEPTRGPRDRPGALPSVDGRRRD</sequence>
<evidence type="ECO:0000256" key="2">
    <source>
        <dbReference type="ARBA" id="ARBA00022679"/>
    </source>
</evidence>
<evidence type="ECO:0000313" key="15">
    <source>
        <dbReference type="Proteomes" id="UP000185936"/>
    </source>
</evidence>
<keyword evidence="2 8" id="KW-0808">Transferase</keyword>
<keyword evidence="5 14" id="KW-0418">Kinase</keyword>
<evidence type="ECO:0000256" key="5">
    <source>
        <dbReference type="ARBA" id="ARBA00022777"/>
    </source>
</evidence>
<keyword evidence="1 8" id="KW-0597">Phosphoprotein</keyword>
<feature type="region of interest" description="Disordered" evidence="9">
    <location>
        <begin position="217"/>
        <end position="272"/>
    </location>
</feature>
<evidence type="ECO:0000256" key="9">
    <source>
        <dbReference type="SAM" id="MobiDB-lite"/>
    </source>
</evidence>
<evidence type="ECO:0000256" key="1">
    <source>
        <dbReference type="ARBA" id="ARBA00022553"/>
    </source>
</evidence>
<dbReference type="SUPFAM" id="SSF143724">
    <property type="entry name" value="PHP14-like"/>
    <property type="match status" value="1"/>
</dbReference>
<accession>A0A1N7CM42</accession>
<feature type="domain" description="Calcineurin-like phosphoesterase" evidence="10">
    <location>
        <begin position="27"/>
        <end position="203"/>
    </location>
</feature>
<dbReference type="InterPro" id="IPR003414">
    <property type="entry name" value="PP_kinase"/>
</dbReference>
<dbReference type="CDD" id="cd00144">
    <property type="entry name" value="MPP_PPP_family"/>
    <property type="match status" value="1"/>
</dbReference>
<dbReference type="InterPro" id="IPR041108">
    <property type="entry name" value="PP_kinase_C_1"/>
</dbReference>
<comment type="function">
    <text evidence="8">Catalyzes the reversible transfer of the terminal phosphate of ATP to form a long-chain polyphosphate (polyP).</text>
</comment>
<dbReference type="Gene3D" id="3.60.21.10">
    <property type="match status" value="1"/>
</dbReference>
<dbReference type="Pfam" id="PF17941">
    <property type="entry name" value="PP_kinase_C_1"/>
    <property type="match status" value="1"/>
</dbReference>
<dbReference type="PANTHER" id="PTHR30218">
    <property type="entry name" value="POLYPHOSPHATE KINASE"/>
    <property type="match status" value="1"/>
</dbReference>
<feature type="compositionally biased region" description="Acidic residues" evidence="9">
    <location>
        <begin position="235"/>
        <end position="249"/>
    </location>
</feature>
<feature type="domain" description="Polyphosphate kinase C-terminal" evidence="13">
    <location>
        <begin position="602"/>
        <end position="767"/>
    </location>
</feature>
<dbReference type="EMBL" id="FTNR01000001">
    <property type="protein sequence ID" value="SIR64640.1"/>
    <property type="molecule type" value="Genomic_DNA"/>
</dbReference>
<dbReference type="SUPFAM" id="SSF56024">
    <property type="entry name" value="Phospholipase D/nuclease"/>
    <property type="match status" value="1"/>
</dbReference>
<evidence type="ECO:0000259" key="11">
    <source>
        <dbReference type="Pfam" id="PF02503"/>
    </source>
</evidence>
<dbReference type="InterPro" id="IPR024953">
    <property type="entry name" value="PP_kinase_middle"/>
</dbReference>
<keyword evidence="6" id="KW-0067">ATP-binding</keyword>
<dbReference type="STRING" id="308853.SAMN05421752_101448"/>
<proteinExistence type="inferred from homology"/>
<evidence type="ECO:0000256" key="3">
    <source>
        <dbReference type="ARBA" id="ARBA00022723"/>
    </source>
</evidence>
<comment type="PTM">
    <text evidence="8">An intermediate of this reaction is the autophosphorylated ppk in which a phosphate is covalently linked to a histidine residue through a N-P bond.</text>
</comment>
<evidence type="ECO:0000256" key="7">
    <source>
        <dbReference type="ARBA" id="ARBA00022842"/>
    </source>
</evidence>
<dbReference type="InterPro" id="IPR025198">
    <property type="entry name" value="PPK_N_dom"/>
</dbReference>
<organism evidence="14 15">
    <name type="scientific">Natronorubrum thiooxidans</name>
    <dbReference type="NCBI Taxonomy" id="308853"/>
    <lineage>
        <taxon>Archaea</taxon>
        <taxon>Methanobacteriati</taxon>
        <taxon>Methanobacteriota</taxon>
        <taxon>Stenosarchaea group</taxon>
        <taxon>Halobacteria</taxon>
        <taxon>Halobacteriales</taxon>
        <taxon>Natrialbaceae</taxon>
        <taxon>Natronorubrum</taxon>
    </lineage>
</organism>
<dbReference type="Gene3D" id="3.30.1840.10">
    <property type="entry name" value="Polyphosphate kinase middle domain"/>
    <property type="match status" value="1"/>
</dbReference>
<dbReference type="InterPro" id="IPR036832">
    <property type="entry name" value="PPK_N_dom_sf"/>
</dbReference>
<reference evidence="15" key="1">
    <citation type="submission" date="2017-01" db="EMBL/GenBank/DDBJ databases">
        <authorList>
            <person name="Varghese N."/>
            <person name="Submissions S."/>
        </authorList>
    </citation>
    <scope>NUCLEOTIDE SEQUENCE [LARGE SCALE GENOMIC DNA]</scope>
    <source>
        <strain evidence="15">type strain: HArc-</strain>
    </source>
</reference>
<dbReference type="NCBIfam" id="TIGR03705">
    <property type="entry name" value="poly_P_kin"/>
    <property type="match status" value="1"/>
</dbReference>
<evidence type="ECO:0000256" key="6">
    <source>
        <dbReference type="ARBA" id="ARBA00022840"/>
    </source>
</evidence>
<dbReference type="GO" id="GO:0016787">
    <property type="term" value="F:hydrolase activity"/>
    <property type="evidence" value="ECO:0007669"/>
    <property type="project" value="InterPro"/>
</dbReference>
<protein>
    <recommendedName>
        <fullName evidence="8">Polyphosphate kinase</fullName>
        <ecNumber evidence="8">2.7.4.1</ecNumber>
    </recommendedName>
</protein>
<dbReference type="InterPro" id="IPR036830">
    <property type="entry name" value="PP_kinase_middle_dom_sf"/>
</dbReference>
<feature type="domain" description="Polyphosphate kinase middle" evidence="11">
    <location>
        <begin position="398"/>
        <end position="573"/>
    </location>
</feature>
<dbReference type="Pfam" id="PF13089">
    <property type="entry name" value="PP_kinase_N"/>
    <property type="match status" value="1"/>
</dbReference>
<dbReference type="Proteomes" id="UP000185936">
    <property type="component" value="Unassembled WGS sequence"/>
</dbReference>
<evidence type="ECO:0000259" key="12">
    <source>
        <dbReference type="Pfam" id="PF13089"/>
    </source>
</evidence>
<dbReference type="Pfam" id="PF02503">
    <property type="entry name" value="PP_kinase"/>
    <property type="match status" value="1"/>
</dbReference>
<evidence type="ECO:0000256" key="4">
    <source>
        <dbReference type="ARBA" id="ARBA00022741"/>
    </source>
</evidence>
<evidence type="ECO:0000259" key="13">
    <source>
        <dbReference type="Pfam" id="PF17941"/>
    </source>
</evidence>
<dbReference type="EC" id="2.7.4.1" evidence="8"/>
<dbReference type="GO" id="GO:0005524">
    <property type="term" value="F:ATP binding"/>
    <property type="evidence" value="ECO:0007669"/>
    <property type="project" value="UniProtKB-KW"/>
</dbReference>
<dbReference type="GO" id="GO:0009358">
    <property type="term" value="C:polyphosphate kinase complex"/>
    <property type="evidence" value="ECO:0007669"/>
    <property type="project" value="InterPro"/>
</dbReference>
<dbReference type="Pfam" id="PF00149">
    <property type="entry name" value="Metallophos"/>
    <property type="match status" value="1"/>
</dbReference>
<gene>
    <name evidence="14" type="ORF">SAMN05421752_101448</name>
</gene>
<dbReference type="Gene3D" id="3.30.870.10">
    <property type="entry name" value="Endonuclease Chain A"/>
    <property type="match status" value="1"/>
</dbReference>
<keyword evidence="7" id="KW-0460">Magnesium</keyword>
<comment type="similarity">
    <text evidence="8">Belongs to the polyphosphate kinase 1 (PPK1) family.</text>
</comment>
<name>A0A1N7CM42_9EURY</name>